<keyword evidence="3" id="KW-0863">Zinc-finger</keyword>
<gene>
    <name evidence="7" type="ORF">CYMTET_41045</name>
</gene>
<feature type="domain" description="HAT C-terminal dimerisation" evidence="6">
    <location>
        <begin position="85"/>
        <end position="152"/>
    </location>
</feature>
<protein>
    <recommendedName>
        <fullName evidence="6">HAT C-terminal dimerisation domain-containing protein</fullName>
    </recommendedName>
</protein>
<dbReference type="PANTHER" id="PTHR46481:SF10">
    <property type="entry name" value="ZINC FINGER BED DOMAIN-CONTAINING PROTEIN 39"/>
    <property type="match status" value="1"/>
</dbReference>
<dbReference type="PANTHER" id="PTHR46481">
    <property type="entry name" value="ZINC FINGER BED DOMAIN-CONTAINING PROTEIN 4"/>
    <property type="match status" value="1"/>
</dbReference>
<evidence type="ECO:0000256" key="3">
    <source>
        <dbReference type="ARBA" id="ARBA00022771"/>
    </source>
</evidence>
<evidence type="ECO:0000313" key="7">
    <source>
        <dbReference type="EMBL" id="KAK3249525.1"/>
    </source>
</evidence>
<sequence>MLAEEVQSARGLLREDLCRKFFNQLIDSKLKDFCVATGLDPRYKSFKFKLVNKWRKGTLTKEVAIYSMVESCMGQQLEARGGAQYLAVPDEPADTDVLQWWKKMEPRLPNLCKMVREHLAPPASTAGVERVFSKCTFMHSDLRKELSEGMLEHSMHDGHC</sequence>
<dbReference type="GO" id="GO:0046983">
    <property type="term" value="F:protein dimerization activity"/>
    <property type="evidence" value="ECO:0007669"/>
    <property type="project" value="InterPro"/>
</dbReference>
<dbReference type="SUPFAM" id="SSF53098">
    <property type="entry name" value="Ribonuclease H-like"/>
    <property type="match status" value="1"/>
</dbReference>
<evidence type="ECO:0000256" key="4">
    <source>
        <dbReference type="ARBA" id="ARBA00022833"/>
    </source>
</evidence>
<proteinExistence type="predicted"/>
<dbReference type="InterPro" id="IPR012337">
    <property type="entry name" value="RNaseH-like_sf"/>
</dbReference>
<reference evidence="7 8" key="1">
    <citation type="journal article" date="2015" name="Genome Biol. Evol.">
        <title>Comparative Genomics of a Bacterivorous Green Alga Reveals Evolutionary Causalities and Consequences of Phago-Mixotrophic Mode of Nutrition.</title>
        <authorList>
            <person name="Burns J.A."/>
            <person name="Paasch A."/>
            <person name="Narechania A."/>
            <person name="Kim E."/>
        </authorList>
    </citation>
    <scope>NUCLEOTIDE SEQUENCE [LARGE SCALE GENOMIC DNA]</scope>
    <source>
        <strain evidence="7 8">PLY_AMNH</strain>
    </source>
</reference>
<evidence type="ECO:0000256" key="1">
    <source>
        <dbReference type="ARBA" id="ARBA00004123"/>
    </source>
</evidence>
<evidence type="ECO:0000256" key="2">
    <source>
        <dbReference type="ARBA" id="ARBA00022723"/>
    </source>
</evidence>
<dbReference type="AlphaFoldDB" id="A0AAE0C8W0"/>
<evidence type="ECO:0000256" key="5">
    <source>
        <dbReference type="ARBA" id="ARBA00023242"/>
    </source>
</evidence>
<dbReference type="InterPro" id="IPR052035">
    <property type="entry name" value="ZnF_BED_domain_contain"/>
</dbReference>
<dbReference type="GO" id="GO:0005634">
    <property type="term" value="C:nucleus"/>
    <property type="evidence" value="ECO:0007669"/>
    <property type="project" value="UniProtKB-SubCell"/>
</dbReference>
<comment type="subcellular location">
    <subcellularLocation>
        <location evidence="1">Nucleus</location>
    </subcellularLocation>
</comment>
<dbReference type="Proteomes" id="UP001190700">
    <property type="component" value="Unassembled WGS sequence"/>
</dbReference>
<dbReference type="GO" id="GO:0008270">
    <property type="term" value="F:zinc ion binding"/>
    <property type="evidence" value="ECO:0007669"/>
    <property type="project" value="UniProtKB-KW"/>
</dbReference>
<evidence type="ECO:0000313" key="8">
    <source>
        <dbReference type="Proteomes" id="UP001190700"/>
    </source>
</evidence>
<comment type="caution">
    <text evidence="7">The sequence shown here is derived from an EMBL/GenBank/DDBJ whole genome shotgun (WGS) entry which is preliminary data.</text>
</comment>
<keyword evidence="8" id="KW-1185">Reference proteome</keyword>
<accession>A0AAE0C8W0</accession>
<dbReference type="EMBL" id="LGRX02027272">
    <property type="protein sequence ID" value="KAK3249525.1"/>
    <property type="molecule type" value="Genomic_DNA"/>
</dbReference>
<keyword evidence="2" id="KW-0479">Metal-binding</keyword>
<evidence type="ECO:0000259" key="6">
    <source>
        <dbReference type="Pfam" id="PF05699"/>
    </source>
</evidence>
<keyword evidence="5" id="KW-0539">Nucleus</keyword>
<name>A0AAE0C8W0_9CHLO</name>
<keyword evidence="4" id="KW-0862">Zinc</keyword>
<organism evidence="7 8">
    <name type="scientific">Cymbomonas tetramitiformis</name>
    <dbReference type="NCBI Taxonomy" id="36881"/>
    <lineage>
        <taxon>Eukaryota</taxon>
        <taxon>Viridiplantae</taxon>
        <taxon>Chlorophyta</taxon>
        <taxon>Pyramimonadophyceae</taxon>
        <taxon>Pyramimonadales</taxon>
        <taxon>Pyramimonadaceae</taxon>
        <taxon>Cymbomonas</taxon>
    </lineage>
</organism>
<dbReference type="Pfam" id="PF05699">
    <property type="entry name" value="Dimer_Tnp_hAT"/>
    <property type="match status" value="1"/>
</dbReference>
<dbReference type="InterPro" id="IPR008906">
    <property type="entry name" value="HATC_C_dom"/>
</dbReference>